<reference evidence="8" key="1">
    <citation type="submission" date="2022-06" db="EMBL/GenBank/DDBJ databases">
        <authorList>
            <consortium name="SYNGENTA / RWTH Aachen University"/>
        </authorList>
    </citation>
    <scope>NUCLEOTIDE SEQUENCE</scope>
</reference>
<comment type="caution">
    <text evidence="8">The sequence shown here is derived from an EMBL/GenBank/DDBJ whole genome shotgun (WGS) entry which is preliminary data.</text>
</comment>
<feature type="compositionally biased region" description="Polar residues" evidence="6">
    <location>
        <begin position="89"/>
        <end position="124"/>
    </location>
</feature>
<feature type="signal peptide" evidence="7">
    <location>
        <begin position="1"/>
        <end position="25"/>
    </location>
</feature>
<dbReference type="EMBL" id="CALTRL010006006">
    <property type="protein sequence ID" value="CAH7688726.1"/>
    <property type="molecule type" value="Genomic_DNA"/>
</dbReference>
<gene>
    <name evidence="8" type="ORF">PPACK8108_LOCUS23728</name>
</gene>
<feature type="region of interest" description="Disordered" evidence="6">
    <location>
        <begin position="54"/>
        <end position="124"/>
    </location>
</feature>
<feature type="compositionally biased region" description="Polar residues" evidence="6">
    <location>
        <begin position="678"/>
        <end position="691"/>
    </location>
</feature>
<dbReference type="AlphaFoldDB" id="A0AAV0BT32"/>
<feature type="region of interest" description="Disordered" evidence="6">
    <location>
        <begin position="197"/>
        <end position="238"/>
    </location>
</feature>
<keyword evidence="7" id="KW-0732">Signal</keyword>
<evidence type="ECO:0000256" key="7">
    <source>
        <dbReference type="SAM" id="SignalP"/>
    </source>
</evidence>
<dbReference type="PRINTS" id="PR00724">
    <property type="entry name" value="CRBOXYPTASEC"/>
</dbReference>
<dbReference type="InterPro" id="IPR001563">
    <property type="entry name" value="Peptidase_S10"/>
</dbReference>
<feature type="compositionally biased region" description="Low complexity" evidence="6">
    <location>
        <begin position="226"/>
        <end position="238"/>
    </location>
</feature>
<protein>
    <submittedName>
        <fullName evidence="8">Alpha/Beta hydrolase protein</fullName>
    </submittedName>
</protein>
<evidence type="ECO:0000256" key="2">
    <source>
        <dbReference type="ARBA" id="ARBA00022645"/>
    </source>
</evidence>
<evidence type="ECO:0000256" key="3">
    <source>
        <dbReference type="ARBA" id="ARBA00022670"/>
    </source>
</evidence>
<name>A0AAV0BT32_PHAPC</name>
<organism evidence="8 9">
    <name type="scientific">Phakopsora pachyrhizi</name>
    <name type="common">Asian soybean rust disease fungus</name>
    <dbReference type="NCBI Taxonomy" id="170000"/>
    <lineage>
        <taxon>Eukaryota</taxon>
        <taxon>Fungi</taxon>
        <taxon>Dikarya</taxon>
        <taxon>Basidiomycota</taxon>
        <taxon>Pucciniomycotina</taxon>
        <taxon>Pucciniomycetes</taxon>
        <taxon>Pucciniales</taxon>
        <taxon>Phakopsoraceae</taxon>
        <taxon>Phakopsora</taxon>
    </lineage>
</organism>
<evidence type="ECO:0000313" key="9">
    <source>
        <dbReference type="Proteomes" id="UP001153365"/>
    </source>
</evidence>
<proteinExistence type="inferred from homology"/>
<evidence type="ECO:0000256" key="5">
    <source>
        <dbReference type="ARBA" id="ARBA00023180"/>
    </source>
</evidence>
<accession>A0AAV0BT32</accession>
<dbReference type="GO" id="GO:0004185">
    <property type="term" value="F:serine-type carboxypeptidase activity"/>
    <property type="evidence" value="ECO:0007669"/>
    <property type="project" value="InterPro"/>
</dbReference>
<dbReference type="Gene3D" id="3.40.50.1820">
    <property type="entry name" value="alpha/beta hydrolase"/>
    <property type="match status" value="1"/>
</dbReference>
<evidence type="ECO:0000256" key="4">
    <source>
        <dbReference type="ARBA" id="ARBA00022801"/>
    </source>
</evidence>
<dbReference type="Pfam" id="PF00450">
    <property type="entry name" value="Peptidase_S10"/>
    <property type="match status" value="1"/>
</dbReference>
<sequence>MRWCSLQNTCKVVFLICLLSPQFFAIPAPGENSQAENVIPPPPQLPAGAVVNATQNVTTGPPQPQSNASHSPGPSNATQGPKLDVPSAIANQSLPSNASLPSVNSTRSPATPTNGTTGSGNFSVSANSSALQGLPASKDPVIEAGLIQFNSNSSVAFYVPGKKIPFVTWNVGPSYAGLLSVSPQTLGANMTSAANSTASNATNQTTGSTNSSSLAPPSAVPGAPISNSTATTNLGNSTATTSSASSKKVFFWFFPATAPEGTKKLTLWVNGGRGCSSMAGALTESGPISWKNGQVAPSKNIYSWTNSSSILYIEHYRGYSTSSSKSVDSLAEEIVGFLKNWYQVFPEMSPMKLYLTGEAYAGLTVPYLADYILSHPSSVPSKLNGLLFFNPVFTYDAVQMQVPAFPFVKANQQLFRLNDTTMARLSKLHEGCGYQEYLQKYLTFPPANVTFPAPQTSLYDVDGNKNATCDIWHHAYRAAKEVNPSFNPYLISQNNPLPYSALNLPASISQKIPGQEGDAVYFNRTEVKKLLHVPVSSNWSTCTSPREVIPTDPELTTTSSSIAVLGRVATKLKRTVIAHGSLDFRVITNGTLLALQNTTWGGTQGFQTSINSSFIVADQGTLGKYITERNLSFVELVGSGESVPESEPKASLQIFRYLIGELKAISNTTEKLASETLANSTSNFPGNSTSFLAPPPPRSESLPSTPATTADVPKNSTGPSDNHSNLTSPPAVNSTAVSNNTSPSGDKAAPAGSHGPADRPAQTAAH</sequence>
<feature type="compositionally biased region" description="Polar residues" evidence="6">
    <location>
        <begin position="701"/>
        <end position="744"/>
    </location>
</feature>
<dbReference type="PANTHER" id="PTHR11802">
    <property type="entry name" value="SERINE PROTEASE FAMILY S10 SERINE CARBOXYPEPTIDASE"/>
    <property type="match status" value="1"/>
</dbReference>
<keyword evidence="3" id="KW-0645">Protease</keyword>
<dbReference type="Proteomes" id="UP001153365">
    <property type="component" value="Unassembled WGS sequence"/>
</dbReference>
<keyword evidence="4 8" id="KW-0378">Hydrolase</keyword>
<feature type="compositionally biased region" description="Polar residues" evidence="6">
    <location>
        <begin position="54"/>
        <end position="79"/>
    </location>
</feature>
<dbReference type="SUPFAM" id="SSF53474">
    <property type="entry name" value="alpha/beta-Hydrolases"/>
    <property type="match status" value="1"/>
</dbReference>
<feature type="compositionally biased region" description="Low complexity" evidence="6">
    <location>
        <begin position="197"/>
        <end position="213"/>
    </location>
</feature>
<keyword evidence="2" id="KW-0121">Carboxypeptidase</keyword>
<evidence type="ECO:0000256" key="1">
    <source>
        <dbReference type="ARBA" id="ARBA00009431"/>
    </source>
</evidence>
<keyword evidence="5" id="KW-0325">Glycoprotein</keyword>
<evidence type="ECO:0000313" key="8">
    <source>
        <dbReference type="EMBL" id="CAH7688726.1"/>
    </source>
</evidence>
<dbReference type="InterPro" id="IPR029058">
    <property type="entry name" value="AB_hydrolase_fold"/>
</dbReference>
<dbReference type="GO" id="GO:0006508">
    <property type="term" value="P:proteolysis"/>
    <property type="evidence" value="ECO:0007669"/>
    <property type="project" value="UniProtKB-KW"/>
</dbReference>
<comment type="similarity">
    <text evidence="1">Belongs to the peptidase S10 family.</text>
</comment>
<feature type="chain" id="PRO_5043639542" evidence="7">
    <location>
        <begin position="26"/>
        <end position="766"/>
    </location>
</feature>
<feature type="region of interest" description="Disordered" evidence="6">
    <location>
        <begin position="678"/>
        <end position="766"/>
    </location>
</feature>
<keyword evidence="9" id="KW-1185">Reference proteome</keyword>
<dbReference type="PANTHER" id="PTHR11802:SF479">
    <property type="entry name" value="CARBOXYPEPTIDASE"/>
    <property type="match status" value="1"/>
</dbReference>
<evidence type="ECO:0000256" key="6">
    <source>
        <dbReference type="SAM" id="MobiDB-lite"/>
    </source>
</evidence>